<gene>
    <name evidence="3" type="ORF">TRFO_10741</name>
</gene>
<feature type="region of interest" description="Disordered" evidence="2">
    <location>
        <begin position="1"/>
        <end position="47"/>
    </location>
</feature>
<comment type="caution">
    <text evidence="3">The sequence shown here is derived from an EMBL/GenBank/DDBJ whole genome shotgun (WGS) entry which is preliminary data.</text>
</comment>
<dbReference type="RefSeq" id="XP_068348166.1">
    <property type="nucleotide sequence ID" value="XM_068495637.1"/>
</dbReference>
<dbReference type="GeneID" id="94830341"/>
<keyword evidence="4" id="KW-1185">Reference proteome</keyword>
<dbReference type="VEuPathDB" id="TrichDB:TRFO_10741"/>
<sequence>MKTRTPLKENRNDNQLSETPKLKNISSPCNSISTPTDKKNSKSKSTIKKEMKNIEKEIEARLRLQLRVEYSQRYHQLQDQYDQEIMSSSINMSSSFFENYSMFSTSQNYSVDSFDIHNRNQKIENEIQEQKHRHKILLDEQQKNLQLLEKAKEELSNLLSIQEQLQDEQRFLSTQIGEAYSRHSDLRIELATLREQREEGQLDKNENIKDFSFSTPTSMKNQNENDELMKDICIENQINNREINNARKCSLRSTPKRLSSKFNIINLDQDDDYSDNDDNNNLQNDTKVLNSNQKIVYPPKF</sequence>
<reference evidence="3" key="1">
    <citation type="submission" date="2016-10" db="EMBL/GenBank/DDBJ databases">
        <authorList>
            <person name="Benchimol M."/>
            <person name="Almeida L.G."/>
            <person name="Vasconcelos A.T."/>
            <person name="Perreira-Neves A."/>
            <person name="Rosa I.A."/>
            <person name="Tasca T."/>
            <person name="Bogo M.R."/>
            <person name="de Souza W."/>
        </authorList>
    </citation>
    <scope>NUCLEOTIDE SEQUENCE [LARGE SCALE GENOMIC DNA]</scope>
    <source>
        <strain evidence="3">K</strain>
    </source>
</reference>
<feature type="compositionally biased region" description="Polar residues" evidence="2">
    <location>
        <begin position="13"/>
        <end position="32"/>
    </location>
</feature>
<evidence type="ECO:0000313" key="3">
    <source>
        <dbReference type="EMBL" id="OHS95029.1"/>
    </source>
</evidence>
<evidence type="ECO:0000256" key="1">
    <source>
        <dbReference type="SAM" id="Coils"/>
    </source>
</evidence>
<protein>
    <submittedName>
        <fullName evidence="3">Uncharacterized protein</fullName>
    </submittedName>
</protein>
<accession>A0A1J4JC91</accession>
<keyword evidence="1" id="KW-0175">Coiled coil</keyword>
<feature type="coiled-coil region" evidence="1">
    <location>
        <begin position="120"/>
        <end position="168"/>
    </location>
</feature>
<evidence type="ECO:0000256" key="2">
    <source>
        <dbReference type="SAM" id="MobiDB-lite"/>
    </source>
</evidence>
<dbReference type="AlphaFoldDB" id="A0A1J4JC91"/>
<name>A0A1J4JC91_9EUKA</name>
<dbReference type="EMBL" id="MLAK01001271">
    <property type="protein sequence ID" value="OHS95029.1"/>
    <property type="molecule type" value="Genomic_DNA"/>
</dbReference>
<dbReference type="Proteomes" id="UP000179807">
    <property type="component" value="Unassembled WGS sequence"/>
</dbReference>
<feature type="compositionally biased region" description="Basic and acidic residues" evidence="2">
    <location>
        <begin position="1"/>
        <end position="12"/>
    </location>
</feature>
<evidence type="ECO:0000313" key="4">
    <source>
        <dbReference type="Proteomes" id="UP000179807"/>
    </source>
</evidence>
<proteinExistence type="predicted"/>
<organism evidence="3 4">
    <name type="scientific">Tritrichomonas foetus</name>
    <dbReference type="NCBI Taxonomy" id="1144522"/>
    <lineage>
        <taxon>Eukaryota</taxon>
        <taxon>Metamonada</taxon>
        <taxon>Parabasalia</taxon>
        <taxon>Tritrichomonadida</taxon>
        <taxon>Tritrichomonadidae</taxon>
        <taxon>Tritrichomonas</taxon>
    </lineage>
</organism>